<dbReference type="InterPro" id="IPR037045">
    <property type="entry name" value="S8pro/Inhibitor_I9_sf"/>
</dbReference>
<evidence type="ECO:0000256" key="1">
    <source>
        <dbReference type="ARBA" id="ARBA00011073"/>
    </source>
</evidence>
<accession>A0ABD3H4J0</accession>
<dbReference type="PROSITE" id="PS00138">
    <property type="entry name" value="SUBTILASE_SER"/>
    <property type="match status" value="1"/>
</dbReference>
<evidence type="ECO:0000259" key="9">
    <source>
        <dbReference type="Pfam" id="PF00082"/>
    </source>
</evidence>
<protein>
    <recommendedName>
        <fullName evidence="14">Cucumisin</fullName>
    </recommendedName>
</protein>
<evidence type="ECO:0008006" key="14">
    <source>
        <dbReference type="Google" id="ProtNLM"/>
    </source>
</evidence>
<keyword evidence="4 7" id="KW-0378">Hydrolase</keyword>
<dbReference type="Gene3D" id="2.60.40.2310">
    <property type="match status" value="1"/>
</dbReference>
<evidence type="ECO:0000256" key="3">
    <source>
        <dbReference type="ARBA" id="ARBA00022729"/>
    </source>
</evidence>
<evidence type="ECO:0000313" key="13">
    <source>
        <dbReference type="Proteomes" id="UP001633002"/>
    </source>
</evidence>
<dbReference type="InterPro" id="IPR023828">
    <property type="entry name" value="Peptidase_S8_Ser-AS"/>
</dbReference>
<evidence type="ECO:0000256" key="8">
    <source>
        <dbReference type="SAM" id="SignalP"/>
    </source>
</evidence>
<dbReference type="PANTHER" id="PTHR10795">
    <property type="entry name" value="PROPROTEIN CONVERTASE SUBTILISIN/KEXIN"/>
    <property type="match status" value="1"/>
</dbReference>
<dbReference type="SUPFAM" id="SSF52743">
    <property type="entry name" value="Subtilisin-like"/>
    <property type="match status" value="1"/>
</dbReference>
<feature type="signal peptide" evidence="8">
    <location>
        <begin position="1"/>
        <end position="23"/>
    </location>
</feature>
<dbReference type="InterPro" id="IPR010259">
    <property type="entry name" value="S8pro/Inhibitor_I9"/>
</dbReference>
<keyword evidence="5 7" id="KW-0720">Serine protease</keyword>
<dbReference type="PROSITE" id="PS51892">
    <property type="entry name" value="SUBTILASE"/>
    <property type="match status" value="1"/>
</dbReference>
<dbReference type="FunFam" id="3.30.70.80:FF:000002">
    <property type="entry name" value="Subtilisin-like protease SBT5.3"/>
    <property type="match status" value="1"/>
</dbReference>
<proteinExistence type="inferred from homology"/>
<dbReference type="InterPro" id="IPR045051">
    <property type="entry name" value="SBT"/>
</dbReference>
<dbReference type="CDD" id="cd02120">
    <property type="entry name" value="PA_subtilisin_like"/>
    <property type="match status" value="1"/>
</dbReference>
<dbReference type="PRINTS" id="PR00723">
    <property type="entry name" value="SUBTILISIN"/>
</dbReference>
<dbReference type="InterPro" id="IPR036852">
    <property type="entry name" value="Peptidase_S8/S53_dom_sf"/>
</dbReference>
<keyword evidence="3 8" id="KW-0732">Signal</keyword>
<evidence type="ECO:0000256" key="2">
    <source>
        <dbReference type="ARBA" id="ARBA00022670"/>
    </source>
</evidence>
<feature type="domain" description="Subtilisin-like protease fibronectin type-III" evidence="11">
    <location>
        <begin position="666"/>
        <end position="757"/>
    </location>
</feature>
<feature type="domain" description="Peptidase S8/S53" evidence="9">
    <location>
        <begin position="135"/>
        <end position="604"/>
    </location>
</feature>
<feature type="active site" description="Charge relay system" evidence="6 7">
    <location>
        <position position="563"/>
    </location>
</feature>
<dbReference type="GO" id="GO:0006508">
    <property type="term" value="P:proteolysis"/>
    <property type="evidence" value="ECO:0007669"/>
    <property type="project" value="UniProtKB-KW"/>
</dbReference>
<dbReference type="Proteomes" id="UP001633002">
    <property type="component" value="Unassembled WGS sequence"/>
</dbReference>
<evidence type="ECO:0000259" key="10">
    <source>
        <dbReference type="Pfam" id="PF05922"/>
    </source>
</evidence>
<comment type="similarity">
    <text evidence="1 7">Belongs to the peptidase S8 family.</text>
</comment>
<keyword evidence="13" id="KW-1185">Reference proteome</keyword>
<organism evidence="12 13">
    <name type="scientific">Riccia sorocarpa</name>
    <dbReference type="NCBI Taxonomy" id="122646"/>
    <lineage>
        <taxon>Eukaryota</taxon>
        <taxon>Viridiplantae</taxon>
        <taxon>Streptophyta</taxon>
        <taxon>Embryophyta</taxon>
        <taxon>Marchantiophyta</taxon>
        <taxon>Marchantiopsida</taxon>
        <taxon>Marchantiidae</taxon>
        <taxon>Marchantiales</taxon>
        <taxon>Ricciaceae</taxon>
        <taxon>Riccia</taxon>
    </lineage>
</organism>
<sequence length="767" mass="81522">MRFWPCLLVLLTALSLQWDLNQAAVENGEDPELYIVYLGENVHETVEDTHAHHHQILGNIFESKESILECIVYHYKHGFSGFSAMLTPSQADILSELPEVVSVFKSGTSKLHTTRSWAYLGLNERTGPWPDARFGDDVIIGVFDTGIWPESESFAAEPGLSPVPSRWKGTCQNDTAFDSSFCNNKLIGAKFFFDGFQKANNDTSTIVQSVRDYLGHGSHTASTAGGSRVQNTSFLGLAPGTAAGVAPSVKLAIYKICWTDTGCTDTDLLAAYDEAIKDGVDIISLSVGIANPLPFHRDPYAIGSFHATKEGILVSTSAGNEGPDLGTTIKCAPWELAVAASTLDRTFKSDVVLGDSTLVEGSTINLDTQFAEESKELVNASTIPALGVDPETATFCAPGSLDPVQAAGKVVACVQAGGIALANGTIIPYVVDETVVQSGGYGVVVLNRNRNFTDNEYPFYFRYSRHTQLIPASGVEVSQANEIKTYLSSTVSPTATIKRPRTVIKESLKPATADFSSRGPNRVSPYILKPDLTAPGVDILAAWTGFAEPGNPVYDYKILSGTSMSCPHVSGAAALLKSIHPTWSPAAIKSALMTTATPLEAGDPLGWGAGEINIPKAVDPGLIYDLSITDYATFLCSSNLTAGQFSLITGGLDILLCPTPIPSPSDLNYPTITTGADSVVTRVVTNVGNASSVYTASVDAPAGTTVTVEPVELAFTSVGENQTYTVAITIVNATLTPSFGSLKWTDGVHDVNSTIFINTFIDTNPIT</sequence>
<dbReference type="EMBL" id="JBJQOH010000006">
    <property type="protein sequence ID" value="KAL3685402.1"/>
    <property type="molecule type" value="Genomic_DNA"/>
</dbReference>
<feature type="domain" description="Inhibitor I9" evidence="10">
    <location>
        <begin position="34"/>
        <end position="112"/>
    </location>
</feature>
<name>A0ABD3H4J0_9MARC</name>
<evidence type="ECO:0000256" key="7">
    <source>
        <dbReference type="PROSITE-ProRule" id="PRU01240"/>
    </source>
</evidence>
<dbReference type="GO" id="GO:0004252">
    <property type="term" value="F:serine-type endopeptidase activity"/>
    <property type="evidence" value="ECO:0007669"/>
    <property type="project" value="UniProtKB-UniRule"/>
</dbReference>
<dbReference type="Pfam" id="PF05922">
    <property type="entry name" value="Inhibitor_I9"/>
    <property type="match status" value="1"/>
</dbReference>
<evidence type="ECO:0000313" key="12">
    <source>
        <dbReference type="EMBL" id="KAL3685402.1"/>
    </source>
</evidence>
<dbReference type="FunFam" id="3.40.50.200:FF:000006">
    <property type="entry name" value="Subtilisin-like protease SBT1.5"/>
    <property type="match status" value="1"/>
</dbReference>
<evidence type="ECO:0000256" key="5">
    <source>
        <dbReference type="ARBA" id="ARBA00022825"/>
    </source>
</evidence>
<feature type="active site" description="Charge relay system" evidence="6 7">
    <location>
        <position position="216"/>
    </location>
</feature>
<evidence type="ECO:0000256" key="4">
    <source>
        <dbReference type="ARBA" id="ARBA00022801"/>
    </source>
</evidence>
<feature type="active site" description="Charge relay system" evidence="6 7">
    <location>
        <position position="144"/>
    </location>
</feature>
<dbReference type="InterPro" id="IPR041469">
    <property type="entry name" value="Subtilisin-like_FN3"/>
</dbReference>
<evidence type="ECO:0000259" key="11">
    <source>
        <dbReference type="Pfam" id="PF17766"/>
    </source>
</evidence>
<dbReference type="Gene3D" id="3.40.50.200">
    <property type="entry name" value="Peptidase S8/S53 domain"/>
    <property type="match status" value="1"/>
</dbReference>
<dbReference type="InterPro" id="IPR000209">
    <property type="entry name" value="Peptidase_S8/S53_dom"/>
</dbReference>
<reference evidence="12 13" key="1">
    <citation type="submission" date="2024-09" db="EMBL/GenBank/DDBJ databases">
        <title>Chromosome-scale assembly of Riccia sorocarpa.</title>
        <authorList>
            <person name="Paukszto L."/>
        </authorList>
    </citation>
    <scope>NUCLEOTIDE SEQUENCE [LARGE SCALE GENOMIC DNA]</scope>
    <source>
        <strain evidence="12">LP-2024</strain>
        <tissue evidence="12">Aerial parts of the thallus</tissue>
    </source>
</reference>
<dbReference type="CDD" id="cd04852">
    <property type="entry name" value="Peptidases_S8_3"/>
    <property type="match status" value="1"/>
</dbReference>
<dbReference type="Gene3D" id="3.50.30.30">
    <property type="match status" value="1"/>
</dbReference>
<dbReference type="Pfam" id="PF00082">
    <property type="entry name" value="Peptidase_S8"/>
    <property type="match status" value="1"/>
</dbReference>
<evidence type="ECO:0000256" key="6">
    <source>
        <dbReference type="PIRSR" id="PIRSR615500-1"/>
    </source>
</evidence>
<dbReference type="InterPro" id="IPR034197">
    <property type="entry name" value="Peptidases_S8_3"/>
</dbReference>
<dbReference type="Pfam" id="PF17766">
    <property type="entry name" value="fn3_6"/>
    <property type="match status" value="1"/>
</dbReference>
<feature type="chain" id="PRO_5044810623" description="Cucumisin" evidence="8">
    <location>
        <begin position="24"/>
        <end position="767"/>
    </location>
</feature>
<keyword evidence="2 7" id="KW-0645">Protease</keyword>
<dbReference type="AlphaFoldDB" id="A0ABD3H4J0"/>
<dbReference type="InterPro" id="IPR015500">
    <property type="entry name" value="Peptidase_S8_subtilisin-rel"/>
</dbReference>
<gene>
    <name evidence="12" type="ORF">R1sor_003424</name>
</gene>
<comment type="caution">
    <text evidence="12">The sequence shown here is derived from an EMBL/GenBank/DDBJ whole genome shotgun (WGS) entry which is preliminary data.</text>
</comment>
<dbReference type="Gene3D" id="3.30.70.80">
    <property type="entry name" value="Peptidase S8 propeptide/proteinase inhibitor I9"/>
    <property type="match status" value="1"/>
</dbReference>